<protein>
    <submittedName>
        <fullName evidence="1">Uncharacterized protein</fullName>
    </submittedName>
</protein>
<name>A0AAE0NA82_9PEZI</name>
<proteinExistence type="predicted"/>
<dbReference type="EMBL" id="JAULSN010000003">
    <property type="protein sequence ID" value="KAK3376526.1"/>
    <property type="molecule type" value="Genomic_DNA"/>
</dbReference>
<dbReference type="AlphaFoldDB" id="A0AAE0NA82"/>
<accession>A0AAE0NA82</accession>
<dbReference type="Proteomes" id="UP001287356">
    <property type="component" value="Unassembled WGS sequence"/>
</dbReference>
<sequence>MSTKISECERLVDRIDDEFIDPTKAQVESTKPGKIMESTALGVALWAHHTGGSGPILVDMRMPGLKRELKKLAGFGLGAHTTTYQGVTYKFVKTKNSSSTDSNLSSL</sequence>
<reference evidence="1" key="2">
    <citation type="submission" date="2023-06" db="EMBL/GenBank/DDBJ databases">
        <authorList>
            <consortium name="Lawrence Berkeley National Laboratory"/>
            <person name="Haridas S."/>
            <person name="Hensen N."/>
            <person name="Bonometti L."/>
            <person name="Westerberg I."/>
            <person name="Brannstrom I.O."/>
            <person name="Guillou S."/>
            <person name="Cros-Aarteil S."/>
            <person name="Calhoun S."/>
            <person name="Kuo A."/>
            <person name="Mondo S."/>
            <person name="Pangilinan J."/>
            <person name="Riley R."/>
            <person name="Labutti K."/>
            <person name="Andreopoulos B."/>
            <person name="Lipzen A."/>
            <person name="Chen C."/>
            <person name="Yanf M."/>
            <person name="Daum C."/>
            <person name="Ng V."/>
            <person name="Clum A."/>
            <person name="Steindorff A."/>
            <person name="Ohm R."/>
            <person name="Martin F."/>
            <person name="Silar P."/>
            <person name="Natvig D."/>
            <person name="Lalanne C."/>
            <person name="Gautier V."/>
            <person name="Ament-Velasquez S.L."/>
            <person name="Kruys A."/>
            <person name="Hutchinson M.I."/>
            <person name="Powell A.J."/>
            <person name="Barry K."/>
            <person name="Miller A.N."/>
            <person name="Grigoriev I.V."/>
            <person name="Debuchy R."/>
            <person name="Gladieux P."/>
            <person name="Thoren M.H."/>
            <person name="Johannesson H."/>
        </authorList>
    </citation>
    <scope>NUCLEOTIDE SEQUENCE</scope>
    <source>
        <strain evidence="1">CBS 958.72</strain>
    </source>
</reference>
<reference evidence="1" key="1">
    <citation type="journal article" date="2023" name="Mol. Phylogenet. Evol.">
        <title>Genome-scale phylogeny and comparative genomics of the fungal order Sordariales.</title>
        <authorList>
            <person name="Hensen N."/>
            <person name="Bonometti L."/>
            <person name="Westerberg I."/>
            <person name="Brannstrom I.O."/>
            <person name="Guillou S."/>
            <person name="Cros-Aarteil S."/>
            <person name="Calhoun S."/>
            <person name="Haridas S."/>
            <person name="Kuo A."/>
            <person name="Mondo S."/>
            <person name="Pangilinan J."/>
            <person name="Riley R."/>
            <person name="LaButti K."/>
            <person name="Andreopoulos B."/>
            <person name="Lipzen A."/>
            <person name="Chen C."/>
            <person name="Yan M."/>
            <person name="Daum C."/>
            <person name="Ng V."/>
            <person name="Clum A."/>
            <person name="Steindorff A."/>
            <person name="Ohm R.A."/>
            <person name="Martin F."/>
            <person name="Silar P."/>
            <person name="Natvig D.O."/>
            <person name="Lalanne C."/>
            <person name="Gautier V."/>
            <person name="Ament-Velasquez S.L."/>
            <person name="Kruys A."/>
            <person name="Hutchinson M.I."/>
            <person name="Powell A.J."/>
            <person name="Barry K."/>
            <person name="Miller A.N."/>
            <person name="Grigoriev I.V."/>
            <person name="Debuchy R."/>
            <person name="Gladieux P."/>
            <person name="Hiltunen Thoren M."/>
            <person name="Johannesson H."/>
        </authorList>
    </citation>
    <scope>NUCLEOTIDE SEQUENCE</scope>
    <source>
        <strain evidence="1">CBS 958.72</strain>
    </source>
</reference>
<comment type="caution">
    <text evidence="1">The sequence shown here is derived from an EMBL/GenBank/DDBJ whole genome shotgun (WGS) entry which is preliminary data.</text>
</comment>
<evidence type="ECO:0000313" key="2">
    <source>
        <dbReference type="Proteomes" id="UP001287356"/>
    </source>
</evidence>
<evidence type="ECO:0000313" key="1">
    <source>
        <dbReference type="EMBL" id="KAK3376526.1"/>
    </source>
</evidence>
<gene>
    <name evidence="1" type="ORF">B0T24DRAFT_221606</name>
</gene>
<keyword evidence="2" id="KW-1185">Reference proteome</keyword>
<organism evidence="1 2">
    <name type="scientific">Lasiosphaeria ovina</name>
    <dbReference type="NCBI Taxonomy" id="92902"/>
    <lineage>
        <taxon>Eukaryota</taxon>
        <taxon>Fungi</taxon>
        <taxon>Dikarya</taxon>
        <taxon>Ascomycota</taxon>
        <taxon>Pezizomycotina</taxon>
        <taxon>Sordariomycetes</taxon>
        <taxon>Sordariomycetidae</taxon>
        <taxon>Sordariales</taxon>
        <taxon>Lasiosphaeriaceae</taxon>
        <taxon>Lasiosphaeria</taxon>
    </lineage>
</organism>